<dbReference type="InterPro" id="IPR026003">
    <property type="entry name" value="Cohesin_HEAT"/>
</dbReference>
<dbReference type="InterPro" id="IPR033031">
    <property type="entry name" value="Scc2/Nipped-B"/>
</dbReference>
<name>A0A1Y2AMU5_9TREE</name>
<feature type="coiled-coil region" evidence="7">
    <location>
        <begin position="990"/>
        <end position="1032"/>
    </location>
</feature>
<dbReference type="Pfam" id="PF12830">
    <property type="entry name" value="Nipped-B_C"/>
    <property type="match status" value="1"/>
</dbReference>
<feature type="region of interest" description="Disordered" evidence="8">
    <location>
        <begin position="503"/>
        <end position="550"/>
    </location>
</feature>
<feature type="region of interest" description="Disordered" evidence="8">
    <location>
        <begin position="114"/>
        <end position="172"/>
    </location>
</feature>
<evidence type="ECO:0000256" key="2">
    <source>
        <dbReference type="ARBA" id="ARBA00009252"/>
    </source>
</evidence>
<evidence type="ECO:0000256" key="7">
    <source>
        <dbReference type="SAM" id="Coils"/>
    </source>
</evidence>
<dbReference type="GO" id="GO:1990414">
    <property type="term" value="P:replication-born double-strand break repair via sister chromatid exchange"/>
    <property type="evidence" value="ECO:0007669"/>
    <property type="project" value="TreeGrafter"/>
</dbReference>
<dbReference type="GO" id="GO:0003682">
    <property type="term" value="F:chromatin binding"/>
    <property type="evidence" value="ECO:0007669"/>
    <property type="project" value="TreeGrafter"/>
</dbReference>
<dbReference type="CDD" id="cd23958">
    <property type="entry name" value="SCC2"/>
    <property type="match status" value="1"/>
</dbReference>
<dbReference type="OrthoDB" id="418242at2759"/>
<dbReference type="InterPro" id="IPR024986">
    <property type="entry name" value="Nipped-B_C"/>
</dbReference>
<dbReference type="EMBL" id="MCFC01000081">
    <property type="protein sequence ID" value="ORY23265.1"/>
    <property type="molecule type" value="Genomic_DNA"/>
</dbReference>
<feature type="compositionally biased region" description="Low complexity" evidence="8">
    <location>
        <begin position="205"/>
        <end position="222"/>
    </location>
</feature>
<dbReference type="FunCoup" id="A0A1Y2AMU5">
    <property type="interactions" value="153"/>
</dbReference>
<comment type="subcellular location">
    <subcellularLocation>
        <location evidence="1 6">Nucleus</location>
    </subcellularLocation>
</comment>
<evidence type="ECO:0000256" key="6">
    <source>
        <dbReference type="RuleBase" id="RU364107"/>
    </source>
</evidence>
<reference evidence="10 11" key="1">
    <citation type="submission" date="2016-07" db="EMBL/GenBank/DDBJ databases">
        <title>Pervasive Adenine N6-methylation of Active Genes in Fungi.</title>
        <authorList>
            <consortium name="DOE Joint Genome Institute"/>
            <person name="Mondo S.J."/>
            <person name="Dannebaum R.O."/>
            <person name="Kuo R.C."/>
            <person name="Labutti K."/>
            <person name="Haridas S."/>
            <person name="Kuo A."/>
            <person name="Salamov A."/>
            <person name="Ahrendt S.R."/>
            <person name="Lipzen A."/>
            <person name="Sullivan W."/>
            <person name="Andreopoulos W.B."/>
            <person name="Clum A."/>
            <person name="Lindquist E."/>
            <person name="Daum C."/>
            <person name="Ramamoorthy G.K."/>
            <person name="Gryganskyi A."/>
            <person name="Culley D."/>
            <person name="Magnuson J.K."/>
            <person name="James T.Y."/>
            <person name="O'Malley M.A."/>
            <person name="Stajich J.E."/>
            <person name="Spatafora J.W."/>
            <person name="Visel A."/>
            <person name="Grigoriev I.V."/>
        </authorList>
    </citation>
    <scope>NUCLEOTIDE SEQUENCE [LARGE SCALE GENOMIC DNA]</scope>
    <source>
        <strain evidence="10 11">68-887.2</strain>
    </source>
</reference>
<feature type="region of interest" description="Disordered" evidence="8">
    <location>
        <begin position="1"/>
        <end position="28"/>
    </location>
</feature>
<evidence type="ECO:0000256" key="4">
    <source>
        <dbReference type="ARBA" id="ARBA00023242"/>
    </source>
</evidence>
<feature type="compositionally biased region" description="Polar residues" evidence="8">
    <location>
        <begin position="289"/>
        <end position="301"/>
    </location>
</feature>
<sequence length="1814" mass="197559">MSDPNHHHSQNTPQAASASTLAPSSAPGGVYQDPRSLLSCFPFALYQPIARTALHISPHTTVYPTPATSTDLYPQYADVFSRIDNPQTAEDWAARTEAEMQVRGMLDTATSSYSTQYCPSPLDNTSAQPSYGPPGHQGPPPIPYSFLANYMTPSTSSQQPPTPSSLADAETSLSASVSNDDYFEAFVDRSLRRAEARQAASSPVSSAHPTPGPPSSSHSTPGPSHPTPGPSSATSTPTISRTLARTVLTPGESPDPLSLSGPSPSKRRKAQRNGNASPTKKTKGLPGHTDQSLLDFRQTNGSSSSHPSHSKKKQGRPILVVEVPVRRRPSQRLSQGSSEMAAKSNVAEESDEDGLEWGDDVMDQDGDRMMEEKPFQGSSPRPLGSTIPPGSGRTGERDTRTHFQRLQTFLEDVFEESDSFPAEPSFDEVNGSKFFISSNKEGRPPVLSTDTMEKIIRYIRRVHSSKRRHSVDGDEAVWDVDGIGRLLQLLERSMRDAEGMNIFTSDRKPSTEAGPVNKGTRKKKAEGRKSKSPMEDTETKFSPTDDGKLDEDTLRTCEQKLATNAAGARAAEACMVILNSDGLPKQVLSEDILTTAVTIIKDGLHGVLLPVIAAISGDKIASKYLDHLQRAGNLEDKKGKPTGAASLLQQPNIALIARSCCSAVPHLTSLLKRTDVAFSDSLVIQTVYLALSPLFIAEPTVKKSKKKESAAVASESGLSVIKALRMEALACLRAVFTRYEEQRQWIVEEILGSVVNVSDQSKAQTRYQLPNGTSIHTLSALLLQIIQASAFGVSDRIRKLRSNAIDQRPVAGDEEEKIDVAERESQLCVESIESALRSARVVAGYLVQKSSSNRGDKSSHDADYKAVLDIFVADLLAVLYRPEWPAASLYLSVISRLFISALDDPKSDSAPKNTALEYLGSIAARLRTLHIDMLAIPSVESLDGIISHPDPDMLSALLRAHATIRSYLAASARSDAMFSGSLEISSILWAQELQQGIKKAVSIIDRLSAERSEEAQATREKLQVICQQLRSALQGVFAIDDGLFEVNNSAEAEAAVIASLAVSRGQSLQGAFDPILHALIAAMNTTQVHLRSKALRGLTGVVTVDSTVLGLPSVRQVIEDRLSDGSPQVRDAAVELVGKYIARQPELIADYYPHIVLRVNDTGLGVRKRVVKLLRDIYLASSSRDTKIDICTKLIFLVGDNDESVKELATATLADIIFPPGTPRIDESANLLVEIIGEWQETSDALQRAVEEIGKLCEAADRGTRFAETIDALLGKLVDATEQPDFDALSHIRAVQLLSWSRPRLIDLPKASILLTYLRHPPSNGDEQATNDLLLRIFCRSIPHMPRTASSFASDLSRVLMPMINKPTGGLQGLKEIIGCFCILVNHLTKDYVGLLRILKACEGKIRVMRNEWTAKQTSSLAASPAAPMMLYITALIAEHCNLDAQAEESDSLKQDLQKITGDQPLYQHLYDTFLDFTEMPISQAAPTVCLGSLFKACPDFILADKTTAWINRVFASNDPDNQARVLTVICEFLHAESDKKAMLDGNEKTLGALIGGTADLHDAGLSTLVVQRNIEHILYGARSQHPPTQNAALDVLAFTVNQGLYHPLQCLPILVSLETSDTPEVAERALALHATLHSKHSSHMNVRYLDFARHSYEYQRQITSEPSGERDGVALLAGWYALVSEKKQSRNDFLRGLGRAFDYDISRKDVPNVGFALYIAENLIALEYRLQEEVMAVVQQLGQVVSGCQDLASILETAQLAGEPSEEISGRMLVINQEGDSVDAEVAIHCSIVVGLAILAKNHLLDMYSLSEE</sequence>
<dbReference type="STRING" id="71784.A0A1Y2AMU5"/>
<dbReference type="Gene3D" id="1.25.10.10">
    <property type="entry name" value="Leucine-rich Repeat Variant"/>
    <property type="match status" value="1"/>
</dbReference>
<dbReference type="PANTHER" id="PTHR21704">
    <property type="entry name" value="NIPPED-B-LIKE PROTEIN DELANGIN SCC2-RELATED"/>
    <property type="match status" value="1"/>
</dbReference>
<organism evidence="10 11">
    <name type="scientific">Naematelia encephala</name>
    <dbReference type="NCBI Taxonomy" id="71784"/>
    <lineage>
        <taxon>Eukaryota</taxon>
        <taxon>Fungi</taxon>
        <taxon>Dikarya</taxon>
        <taxon>Basidiomycota</taxon>
        <taxon>Agaricomycotina</taxon>
        <taxon>Tremellomycetes</taxon>
        <taxon>Tremellales</taxon>
        <taxon>Naemateliaceae</taxon>
        <taxon>Naematelia</taxon>
    </lineage>
</organism>
<keyword evidence="3 6" id="KW-0677">Repeat</keyword>
<dbReference type="GO" id="GO:0140588">
    <property type="term" value="P:chromatin looping"/>
    <property type="evidence" value="ECO:0007669"/>
    <property type="project" value="InterPro"/>
</dbReference>
<dbReference type="GO" id="GO:0061775">
    <property type="term" value="F:cohesin loader activity"/>
    <property type="evidence" value="ECO:0007669"/>
    <property type="project" value="InterPro"/>
</dbReference>
<dbReference type="GO" id="GO:0034087">
    <property type="term" value="P:establishment of mitotic sister chromatid cohesion"/>
    <property type="evidence" value="ECO:0007669"/>
    <property type="project" value="TreeGrafter"/>
</dbReference>
<feature type="region of interest" description="Disordered" evidence="8">
    <location>
        <begin position="194"/>
        <end position="398"/>
    </location>
</feature>
<proteinExistence type="inferred from homology"/>
<evidence type="ECO:0000256" key="8">
    <source>
        <dbReference type="SAM" id="MobiDB-lite"/>
    </source>
</evidence>
<accession>A0A1Y2AMU5</accession>
<dbReference type="InParanoid" id="A0A1Y2AMU5"/>
<keyword evidence="11" id="KW-1185">Reference proteome</keyword>
<dbReference type="Pfam" id="PF12765">
    <property type="entry name" value="Cohesin_HEAT"/>
    <property type="match status" value="1"/>
</dbReference>
<dbReference type="SUPFAM" id="SSF48371">
    <property type="entry name" value="ARM repeat"/>
    <property type="match status" value="1"/>
</dbReference>
<evidence type="ECO:0000256" key="1">
    <source>
        <dbReference type="ARBA" id="ARBA00004123"/>
    </source>
</evidence>
<gene>
    <name evidence="10" type="ORF">BCR39DRAFT_549569</name>
</gene>
<evidence type="ECO:0000256" key="5">
    <source>
        <dbReference type="ARBA" id="ARBA00023306"/>
    </source>
</evidence>
<keyword evidence="4 6" id="KW-0539">Nucleus</keyword>
<dbReference type="GO" id="GO:0071169">
    <property type="term" value="P:establishment of protein localization to chromatin"/>
    <property type="evidence" value="ECO:0007669"/>
    <property type="project" value="TreeGrafter"/>
</dbReference>
<feature type="compositionally biased region" description="Basic and acidic residues" evidence="8">
    <location>
        <begin position="365"/>
        <end position="374"/>
    </location>
</feature>
<dbReference type="PANTHER" id="PTHR21704:SF18">
    <property type="entry name" value="NIPPED-B-LIKE PROTEIN"/>
    <property type="match status" value="1"/>
</dbReference>
<protein>
    <recommendedName>
        <fullName evidence="6">Sister chromatid cohesion protein</fullName>
    </recommendedName>
</protein>
<keyword evidence="5 6" id="KW-0131">Cell cycle</keyword>
<dbReference type="GO" id="GO:0010468">
    <property type="term" value="P:regulation of gene expression"/>
    <property type="evidence" value="ECO:0007669"/>
    <property type="project" value="InterPro"/>
</dbReference>
<feature type="compositionally biased region" description="Polar residues" evidence="8">
    <location>
        <begin position="114"/>
        <end position="127"/>
    </location>
</feature>
<dbReference type="InterPro" id="IPR011989">
    <property type="entry name" value="ARM-like"/>
</dbReference>
<feature type="compositionally biased region" description="Acidic residues" evidence="8">
    <location>
        <begin position="348"/>
        <end position="364"/>
    </location>
</feature>
<comment type="caution">
    <text evidence="10">The sequence shown here is derived from an EMBL/GenBank/DDBJ whole genome shotgun (WGS) entry which is preliminary data.</text>
</comment>
<evidence type="ECO:0000256" key="3">
    <source>
        <dbReference type="ARBA" id="ARBA00022737"/>
    </source>
</evidence>
<dbReference type="GO" id="GO:0090694">
    <property type="term" value="C:Scc2-Scc4 cohesin loading complex"/>
    <property type="evidence" value="ECO:0007669"/>
    <property type="project" value="TreeGrafter"/>
</dbReference>
<feature type="compositionally biased region" description="Basic and acidic residues" evidence="8">
    <location>
        <begin position="527"/>
        <end position="550"/>
    </location>
</feature>
<evidence type="ECO:0000313" key="10">
    <source>
        <dbReference type="EMBL" id="ORY23265.1"/>
    </source>
</evidence>
<evidence type="ECO:0000259" key="9">
    <source>
        <dbReference type="Pfam" id="PF12830"/>
    </source>
</evidence>
<dbReference type="InterPro" id="IPR016024">
    <property type="entry name" value="ARM-type_fold"/>
</dbReference>
<keyword evidence="7" id="KW-0175">Coiled coil</keyword>
<dbReference type="Proteomes" id="UP000193986">
    <property type="component" value="Unassembled WGS sequence"/>
</dbReference>
<comment type="similarity">
    <text evidence="2 6">Belongs to the SCC2/Nipped-B family.</text>
</comment>
<evidence type="ECO:0000313" key="11">
    <source>
        <dbReference type="Proteomes" id="UP000193986"/>
    </source>
</evidence>
<feature type="compositionally biased region" description="Low complexity" evidence="8">
    <location>
        <begin position="250"/>
        <end position="264"/>
    </location>
</feature>
<feature type="domain" description="Sister chromatid cohesion C-terminal" evidence="9">
    <location>
        <begin position="1568"/>
        <end position="1744"/>
    </location>
</feature>
<feature type="compositionally biased region" description="Low complexity" evidence="8">
    <location>
        <begin position="13"/>
        <end position="27"/>
    </location>
</feature>